<evidence type="ECO:0000313" key="5">
    <source>
        <dbReference type="Proteomes" id="UP001301958"/>
    </source>
</evidence>
<evidence type="ECO:0000256" key="1">
    <source>
        <dbReference type="ARBA" id="ARBA00022737"/>
    </source>
</evidence>
<dbReference type="PANTHER" id="PTHR24198">
    <property type="entry name" value="ANKYRIN REPEAT AND PROTEIN KINASE DOMAIN-CONTAINING PROTEIN"/>
    <property type="match status" value="1"/>
</dbReference>
<reference evidence="4" key="1">
    <citation type="journal article" date="2023" name="Mol. Phylogenet. Evol.">
        <title>Genome-scale phylogeny and comparative genomics of the fungal order Sordariales.</title>
        <authorList>
            <person name="Hensen N."/>
            <person name="Bonometti L."/>
            <person name="Westerberg I."/>
            <person name="Brannstrom I.O."/>
            <person name="Guillou S."/>
            <person name="Cros-Aarteil S."/>
            <person name="Calhoun S."/>
            <person name="Haridas S."/>
            <person name="Kuo A."/>
            <person name="Mondo S."/>
            <person name="Pangilinan J."/>
            <person name="Riley R."/>
            <person name="LaButti K."/>
            <person name="Andreopoulos B."/>
            <person name="Lipzen A."/>
            <person name="Chen C."/>
            <person name="Yan M."/>
            <person name="Daum C."/>
            <person name="Ng V."/>
            <person name="Clum A."/>
            <person name="Steindorff A."/>
            <person name="Ohm R.A."/>
            <person name="Martin F."/>
            <person name="Silar P."/>
            <person name="Natvig D.O."/>
            <person name="Lalanne C."/>
            <person name="Gautier V."/>
            <person name="Ament-Velasquez S.L."/>
            <person name="Kruys A."/>
            <person name="Hutchinson M.I."/>
            <person name="Powell A.J."/>
            <person name="Barry K."/>
            <person name="Miller A.N."/>
            <person name="Grigoriev I.V."/>
            <person name="Debuchy R."/>
            <person name="Gladieux P."/>
            <person name="Hiltunen Thoren M."/>
            <person name="Johannesson H."/>
        </authorList>
    </citation>
    <scope>NUCLEOTIDE SEQUENCE</scope>
    <source>
        <strain evidence="4">CBS 990.96</strain>
    </source>
</reference>
<dbReference type="EMBL" id="MU865414">
    <property type="protein sequence ID" value="KAK4223789.1"/>
    <property type="molecule type" value="Genomic_DNA"/>
</dbReference>
<dbReference type="Pfam" id="PF12796">
    <property type="entry name" value="Ank_2"/>
    <property type="match status" value="1"/>
</dbReference>
<feature type="repeat" description="ANK" evidence="3">
    <location>
        <begin position="510"/>
        <end position="544"/>
    </location>
</feature>
<reference evidence="4" key="2">
    <citation type="submission" date="2023-05" db="EMBL/GenBank/DDBJ databases">
        <authorList>
            <consortium name="Lawrence Berkeley National Laboratory"/>
            <person name="Steindorff A."/>
            <person name="Hensen N."/>
            <person name="Bonometti L."/>
            <person name="Westerberg I."/>
            <person name="Brannstrom I.O."/>
            <person name="Guillou S."/>
            <person name="Cros-Aarteil S."/>
            <person name="Calhoun S."/>
            <person name="Haridas S."/>
            <person name="Kuo A."/>
            <person name="Mondo S."/>
            <person name="Pangilinan J."/>
            <person name="Riley R."/>
            <person name="Labutti K."/>
            <person name="Andreopoulos B."/>
            <person name="Lipzen A."/>
            <person name="Chen C."/>
            <person name="Yanf M."/>
            <person name="Daum C."/>
            <person name="Ng V."/>
            <person name="Clum A."/>
            <person name="Ohm R."/>
            <person name="Martin F."/>
            <person name="Silar P."/>
            <person name="Natvig D."/>
            <person name="Lalanne C."/>
            <person name="Gautier V."/>
            <person name="Ament-Velasquez S.L."/>
            <person name="Kruys A."/>
            <person name="Hutchinson M.I."/>
            <person name="Powell A.J."/>
            <person name="Barry K."/>
            <person name="Miller A.N."/>
            <person name="Grigoriev I.V."/>
            <person name="Debuchy R."/>
            <person name="Gladieux P."/>
            <person name="Thoren M.H."/>
            <person name="Johannesson H."/>
        </authorList>
    </citation>
    <scope>NUCLEOTIDE SEQUENCE</scope>
    <source>
        <strain evidence="4">CBS 990.96</strain>
    </source>
</reference>
<dbReference type="PROSITE" id="PS50088">
    <property type="entry name" value="ANK_REPEAT"/>
    <property type="match status" value="3"/>
</dbReference>
<dbReference type="Proteomes" id="UP001301958">
    <property type="component" value="Unassembled WGS sequence"/>
</dbReference>
<dbReference type="InterPro" id="IPR002110">
    <property type="entry name" value="Ankyrin_rpt"/>
</dbReference>
<dbReference type="SMART" id="SM00248">
    <property type="entry name" value="ANK"/>
    <property type="match status" value="6"/>
</dbReference>
<keyword evidence="2 3" id="KW-0040">ANK repeat</keyword>
<dbReference type="Pfam" id="PF00023">
    <property type="entry name" value="Ank"/>
    <property type="match status" value="1"/>
</dbReference>
<keyword evidence="5" id="KW-1185">Reference proteome</keyword>
<evidence type="ECO:0000313" key="4">
    <source>
        <dbReference type="EMBL" id="KAK4223789.1"/>
    </source>
</evidence>
<proteinExistence type="predicted"/>
<dbReference type="PROSITE" id="PS50297">
    <property type="entry name" value="ANK_REP_REGION"/>
    <property type="match status" value="3"/>
</dbReference>
<evidence type="ECO:0000256" key="2">
    <source>
        <dbReference type="ARBA" id="ARBA00023043"/>
    </source>
</evidence>
<dbReference type="PANTHER" id="PTHR24198:SF194">
    <property type="entry name" value="INVERSIN-A"/>
    <property type="match status" value="1"/>
</dbReference>
<dbReference type="InterPro" id="IPR036770">
    <property type="entry name" value="Ankyrin_rpt-contain_sf"/>
</dbReference>
<dbReference type="SUPFAM" id="SSF48403">
    <property type="entry name" value="Ankyrin repeat"/>
    <property type="match status" value="1"/>
</dbReference>
<sequence length="732" mass="81701">MDPLSIIASVIGISKSVSGIFKAIQWITSLGSVPLEFLDLQNELETVHGYLDVLRRIMGSLNLNEHDIALLVFEQIATCLKVLESDMEALHQLSNSFAGRNNASDKKVNKVNWKRHKDIIQYHRDRIRRRRVDLSAAVALLQPLQSQRHTTLLLAVQETNRTSFEALGNLIRASTEQQRPSERYNESQVLKFTVRVRQRCKSGCPCECHHRRELKTSCDTLMARILGQFFLSYTCLPIWSSPSCSYVHCENNEIVRSESATLQYVFPAWLVRRAVSISASWGSLAGHGAKLQIRIPRVLPNSHDIWQIIGNDSVPQLQWLLSTGQVLFTDTQSLLGLSVFGRIFRDSKCAQIHEFCLSLAGELSQDTLQQAWSVSYMACYSRGLSEEEQKPWRGLLRACGEEIEDERTPMHQAVLDCHSRGDISLLESAIHSNPHLINSKDRLGDSPLHWATCRNNIDAMRLLIESGAGVDSPNDSGHTPLLVSVFSGSSDATSFLLQNFDVDVNASSLGGKTPLIASTQQGRIPARVTKQLLDRGADPMKPDILETGSVALQFLVQEFSDSAMADESCQKLDLLLRAGVDVDSCGVQHGQSPLLVAAIFNDHHFAKALLERGASVELVDFSGKGLLHHSARNGTWEFFEIIRQHHQTVEVDCRINPYLEDKEGLTAVDYFKQRVEQMQQAAIPNGGFKKALPPVSQRDIEEWVRLMDDVQSCSAYLHRRAVGPQRATGVGV</sequence>
<accession>A0AAN7GYG7</accession>
<feature type="repeat" description="ANK" evidence="3">
    <location>
        <begin position="589"/>
        <end position="621"/>
    </location>
</feature>
<dbReference type="Gene3D" id="1.25.40.20">
    <property type="entry name" value="Ankyrin repeat-containing domain"/>
    <property type="match status" value="1"/>
</dbReference>
<evidence type="ECO:0000256" key="3">
    <source>
        <dbReference type="PROSITE-ProRule" id="PRU00023"/>
    </source>
</evidence>
<keyword evidence="1" id="KW-0677">Repeat</keyword>
<organism evidence="4 5">
    <name type="scientific">Podospora fimiseda</name>
    <dbReference type="NCBI Taxonomy" id="252190"/>
    <lineage>
        <taxon>Eukaryota</taxon>
        <taxon>Fungi</taxon>
        <taxon>Dikarya</taxon>
        <taxon>Ascomycota</taxon>
        <taxon>Pezizomycotina</taxon>
        <taxon>Sordariomycetes</taxon>
        <taxon>Sordariomycetidae</taxon>
        <taxon>Sordariales</taxon>
        <taxon>Podosporaceae</taxon>
        <taxon>Podospora</taxon>
    </lineage>
</organism>
<feature type="repeat" description="ANK" evidence="3">
    <location>
        <begin position="443"/>
        <end position="475"/>
    </location>
</feature>
<comment type="caution">
    <text evidence="4">The sequence shown here is derived from an EMBL/GenBank/DDBJ whole genome shotgun (WGS) entry which is preliminary data.</text>
</comment>
<dbReference type="AlphaFoldDB" id="A0AAN7GYG7"/>
<protein>
    <submittedName>
        <fullName evidence="4">Ankyrin repeat-containing domain protein</fullName>
    </submittedName>
</protein>
<gene>
    <name evidence="4" type="ORF">QBC38DRAFT_38505</name>
</gene>
<name>A0AAN7GYG7_9PEZI</name>